<feature type="transmembrane region" description="Helical" evidence="7">
    <location>
        <begin position="197"/>
        <end position="216"/>
    </location>
</feature>
<sequence length="465" mass="50088">MEVCVPQGRITRVFTKFRGITDSPTFCLLLLSFIYILNQADKHVLPVLIPAGLRCVNSSADSRGPPDCGCITFTNLQQGLLTGPAFVLTFTLAGVPLAWWADRGSRRLLLAGGVAVWSAMVLVSAGVTDFSALLLARMGQGTSEASCNPVAYALMSELFPPESRATAFGVYHLGIYLGSAISYTLGSLTRRLCWREILRLLAFAGFTCVPAVLLWIPSRKHPVQPANPADRTPIIHNPRRLFTSAPYTTLCLAASVQNLAGYATSAWLPTFYWAEHGLTPGQFGSVVGGTLLVGGCAGSILGGAFADRLSRRNSWYKAYFVAGSLLTCLPFLLCTLKAEETRTSFLCLTFTYLFTSMWISPAAALVQDLFPADMRARASAVNIAIATILGGVLGPTLIGALVTEDSDTANPASGHSVRDALLTVLPLCYVLSSSLFLIAGVFIRMADRQETLQKVSYKDSKCQRY</sequence>
<dbReference type="Pfam" id="PF07690">
    <property type="entry name" value="MFS_1"/>
    <property type="match status" value="1"/>
</dbReference>
<gene>
    <name evidence="9" type="primary">SPNS2</name>
    <name evidence="9" type="ORF">BLAG_LOCUS18929</name>
</gene>
<evidence type="ECO:0000256" key="1">
    <source>
        <dbReference type="ARBA" id="ARBA00004141"/>
    </source>
</evidence>
<dbReference type="GO" id="GO:0022857">
    <property type="term" value="F:transmembrane transporter activity"/>
    <property type="evidence" value="ECO:0007669"/>
    <property type="project" value="InterPro"/>
</dbReference>
<evidence type="ECO:0000256" key="2">
    <source>
        <dbReference type="ARBA" id="ARBA00022448"/>
    </source>
</evidence>
<comment type="similarity">
    <text evidence="6">Belongs to the major facilitator superfamily. Spinster (TC 2.A.1.49) family.</text>
</comment>
<organism evidence="9 10">
    <name type="scientific">Branchiostoma lanceolatum</name>
    <name type="common">Common lancelet</name>
    <name type="synonym">Amphioxus lanceolatum</name>
    <dbReference type="NCBI Taxonomy" id="7740"/>
    <lineage>
        <taxon>Eukaryota</taxon>
        <taxon>Metazoa</taxon>
        <taxon>Chordata</taxon>
        <taxon>Cephalochordata</taxon>
        <taxon>Leptocardii</taxon>
        <taxon>Amphioxiformes</taxon>
        <taxon>Branchiostomatidae</taxon>
        <taxon>Branchiostoma</taxon>
    </lineage>
</organism>
<keyword evidence="4 7" id="KW-1133">Transmembrane helix</keyword>
<feature type="transmembrane region" description="Helical" evidence="7">
    <location>
        <begin position="318"/>
        <end position="338"/>
    </location>
</feature>
<feature type="domain" description="Major facilitator superfamily (MFS) profile" evidence="8">
    <location>
        <begin position="27"/>
        <end position="451"/>
    </location>
</feature>
<feature type="transmembrane region" description="Helical" evidence="7">
    <location>
        <begin position="81"/>
        <end position="101"/>
    </location>
</feature>
<keyword evidence="10" id="KW-1185">Reference proteome</keyword>
<dbReference type="PANTHER" id="PTHR23505">
    <property type="entry name" value="SPINSTER"/>
    <property type="match status" value="1"/>
</dbReference>
<dbReference type="CDD" id="cd17328">
    <property type="entry name" value="MFS_spinster_like"/>
    <property type="match status" value="1"/>
</dbReference>
<dbReference type="InterPro" id="IPR036259">
    <property type="entry name" value="MFS_trans_sf"/>
</dbReference>
<dbReference type="Gene3D" id="1.20.1250.20">
    <property type="entry name" value="MFS general substrate transporter like domains"/>
    <property type="match status" value="1"/>
</dbReference>
<comment type="subcellular location">
    <subcellularLocation>
        <location evidence="1">Membrane</location>
        <topology evidence="1">Multi-pass membrane protein</topology>
    </subcellularLocation>
</comment>
<dbReference type="SUPFAM" id="SSF103473">
    <property type="entry name" value="MFS general substrate transporter"/>
    <property type="match status" value="1"/>
</dbReference>
<feature type="transmembrane region" description="Helical" evidence="7">
    <location>
        <begin position="283"/>
        <end position="306"/>
    </location>
</feature>
<reference evidence="9" key="1">
    <citation type="submission" date="2022-01" db="EMBL/GenBank/DDBJ databases">
        <authorList>
            <person name="Braso-Vives M."/>
        </authorList>
    </citation>
    <scope>NUCLEOTIDE SEQUENCE</scope>
</reference>
<dbReference type="InterPro" id="IPR011701">
    <property type="entry name" value="MFS"/>
</dbReference>
<evidence type="ECO:0000259" key="8">
    <source>
        <dbReference type="PROSITE" id="PS50850"/>
    </source>
</evidence>
<dbReference type="OrthoDB" id="3639251at2759"/>
<dbReference type="PANTHER" id="PTHR23505:SF79">
    <property type="entry name" value="PROTEIN SPINSTER"/>
    <property type="match status" value="1"/>
</dbReference>
<proteinExistence type="inferred from homology"/>
<feature type="transmembrane region" description="Helical" evidence="7">
    <location>
        <begin position="19"/>
        <end position="37"/>
    </location>
</feature>
<keyword evidence="3 7" id="KW-0812">Transmembrane</keyword>
<feature type="transmembrane region" description="Helical" evidence="7">
    <location>
        <begin position="165"/>
        <end position="185"/>
    </location>
</feature>
<keyword evidence="5 7" id="KW-0472">Membrane</keyword>
<dbReference type="GO" id="GO:0016020">
    <property type="term" value="C:membrane"/>
    <property type="evidence" value="ECO:0007669"/>
    <property type="project" value="UniProtKB-SubCell"/>
</dbReference>
<evidence type="ECO:0000313" key="10">
    <source>
        <dbReference type="Proteomes" id="UP000838412"/>
    </source>
</evidence>
<feature type="transmembrane region" description="Helical" evidence="7">
    <location>
        <begin position="108"/>
        <end position="128"/>
    </location>
</feature>
<evidence type="ECO:0000256" key="7">
    <source>
        <dbReference type="SAM" id="Phobius"/>
    </source>
</evidence>
<feature type="transmembrane region" description="Helical" evidence="7">
    <location>
        <begin position="378"/>
        <end position="401"/>
    </location>
</feature>
<accession>A0A8J9ZWE9</accession>
<name>A0A8J9ZWE9_BRALA</name>
<dbReference type="InterPro" id="IPR044770">
    <property type="entry name" value="MFS_spinster-like"/>
</dbReference>
<dbReference type="Proteomes" id="UP000838412">
    <property type="component" value="Chromosome 5"/>
</dbReference>
<protein>
    <submittedName>
        <fullName evidence="9">SPNS2 protein</fullName>
    </submittedName>
</protein>
<dbReference type="EMBL" id="OV696690">
    <property type="protein sequence ID" value="CAH1264605.1"/>
    <property type="molecule type" value="Genomic_DNA"/>
</dbReference>
<evidence type="ECO:0000256" key="6">
    <source>
        <dbReference type="ARBA" id="ARBA00024338"/>
    </source>
</evidence>
<feature type="transmembrane region" description="Helical" evidence="7">
    <location>
        <begin position="421"/>
        <end position="443"/>
    </location>
</feature>
<keyword evidence="2" id="KW-0813">Transport</keyword>
<dbReference type="InterPro" id="IPR020846">
    <property type="entry name" value="MFS_dom"/>
</dbReference>
<feature type="transmembrane region" description="Helical" evidence="7">
    <location>
        <begin position="344"/>
        <end position="366"/>
    </location>
</feature>
<evidence type="ECO:0000256" key="4">
    <source>
        <dbReference type="ARBA" id="ARBA00022989"/>
    </source>
</evidence>
<dbReference type="PROSITE" id="PS50850">
    <property type="entry name" value="MFS"/>
    <property type="match status" value="1"/>
</dbReference>
<dbReference type="AlphaFoldDB" id="A0A8J9ZWE9"/>
<evidence type="ECO:0000313" key="9">
    <source>
        <dbReference type="EMBL" id="CAH1264605.1"/>
    </source>
</evidence>
<evidence type="ECO:0000256" key="3">
    <source>
        <dbReference type="ARBA" id="ARBA00022692"/>
    </source>
</evidence>
<evidence type="ECO:0000256" key="5">
    <source>
        <dbReference type="ARBA" id="ARBA00023136"/>
    </source>
</evidence>